<protein>
    <submittedName>
        <fullName evidence="1">Uncharacterized protein</fullName>
    </submittedName>
</protein>
<comment type="caution">
    <text evidence="1">The sequence shown here is derived from an EMBL/GenBank/DDBJ whole genome shotgun (WGS) entry which is preliminary data.</text>
</comment>
<evidence type="ECO:0000313" key="2">
    <source>
        <dbReference type="Proteomes" id="UP000801428"/>
    </source>
</evidence>
<evidence type="ECO:0000313" key="1">
    <source>
        <dbReference type="EMBL" id="KAF2999842.1"/>
    </source>
</evidence>
<dbReference type="EMBL" id="SWKU01000016">
    <property type="protein sequence ID" value="KAF2999842.1"/>
    <property type="molecule type" value="Genomic_DNA"/>
</dbReference>
<organism evidence="1 2">
    <name type="scientific">Curvularia kusanoi</name>
    <name type="common">Cochliobolus kusanoi</name>
    <dbReference type="NCBI Taxonomy" id="90978"/>
    <lineage>
        <taxon>Eukaryota</taxon>
        <taxon>Fungi</taxon>
        <taxon>Dikarya</taxon>
        <taxon>Ascomycota</taxon>
        <taxon>Pezizomycotina</taxon>
        <taxon>Dothideomycetes</taxon>
        <taxon>Pleosporomycetidae</taxon>
        <taxon>Pleosporales</taxon>
        <taxon>Pleosporineae</taxon>
        <taxon>Pleosporaceae</taxon>
        <taxon>Curvularia</taxon>
    </lineage>
</organism>
<sequence>MQSDSLELYLPGFLDQSVESTESGLLLEQLVLESAVPDDDRSRDGEEELKLAGSMGCSHAVSSDSSFKVVNETRLRASTVFKIPMAVIHVLVVEIWATVEQGCQHLAIDARGMEGVVEKAIIVMDIVDPIDKGHVLVLHGDSDVQEGVFPSVDTHAVSRPTSG</sequence>
<reference evidence="1" key="1">
    <citation type="submission" date="2019-04" db="EMBL/GenBank/DDBJ databases">
        <title>Sequencing of skin fungus with MAO and IRED activity.</title>
        <authorList>
            <person name="Marsaioli A.J."/>
            <person name="Bonatto J.M.C."/>
            <person name="Reis Junior O."/>
        </authorList>
    </citation>
    <scope>NUCLEOTIDE SEQUENCE</scope>
    <source>
        <strain evidence="1">30M1</strain>
    </source>
</reference>
<gene>
    <name evidence="1" type="ORF">E8E13_007248</name>
</gene>
<dbReference type="AlphaFoldDB" id="A0A9P4TC92"/>
<dbReference type="Proteomes" id="UP000801428">
    <property type="component" value="Unassembled WGS sequence"/>
</dbReference>
<keyword evidence="2" id="KW-1185">Reference proteome</keyword>
<name>A0A9P4TC92_CURKU</name>
<proteinExistence type="predicted"/>
<accession>A0A9P4TC92</accession>